<dbReference type="EMBL" id="CAKKLH010000278">
    <property type="protein sequence ID" value="CAH0107736.1"/>
    <property type="molecule type" value="Genomic_DNA"/>
</dbReference>
<keyword evidence="2" id="KW-1185">Reference proteome</keyword>
<dbReference type="AlphaFoldDB" id="A0A8J2RWE5"/>
<proteinExistence type="predicted"/>
<dbReference type="OrthoDB" id="6371021at2759"/>
<reference evidence="1" key="1">
    <citation type="submission" date="2021-11" db="EMBL/GenBank/DDBJ databases">
        <authorList>
            <person name="Schell T."/>
        </authorList>
    </citation>
    <scope>NUCLEOTIDE SEQUENCE</scope>
    <source>
        <strain evidence="1">M5</strain>
    </source>
</reference>
<comment type="caution">
    <text evidence="1">The sequence shown here is derived from an EMBL/GenBank/DDBJ whole genome shotgun (WGS) entry which is preliminary data.</text>
</comment>
<evidence type="ECO:0000313" key="1">
    <source>
        <dbReference type="EMBL" id="CAH0107736.1"/>
    </source>
</evidence>
<dbReference type="Proteomes" id="UP000789390">
    <property type="component" value="Unassembled WGS sequence"/>
</dbReference>
<organism evidence="1 2">
    <name type="scientific">Daphnia galeata</name>
    <dbReference type="NCBI Taxonomy" id="27404"/>
    <lineage>
        <taxon>Eukaryota</taxon>
        <taxon>Metazoa</taxon>
        <taxon>Ecdysozoa</taxon>
        <taxon>Arthropoda</taxon>
        <taxon>Crustacea</taxon>
        <taxon>Branchiopoda</taxon>
        <taxon>Diplostraca</taxon>
        <taxon>Cladocera</taxon>
        <taxon>Anomopoda</taxon>
        <taxon>Daphniidae</taxon>
        <taxon>Daphnia</taxon>
    </lineage>
</organism>
<gene>
    <name evidence="1" type="ORF">DGAL_LOCUS11069</name>
</gene>
<evidence type="ECO:0000313" key="2">
    <source>
        <dbReference type="Proteomes" id="UP000789390"/>
    </source>
</evidence>
<protein>
    <submittedName>
        <fullName evidence="1">Uncharacterized protein</fullName>
    </submittedName>
</protein>
<accession>A0A8J2RWE5</accession>
<sequence length="246" mass="27083">MCVIQFEINAMMKKVIEMLLLLLSAYCVVYYVPVEAQRTSTVTRTTTSTATSTVTILSKVVCAKLVNVTGVCRRRRGLPIDEPVILTFDDELEESVDEAFHHLLHPGQFLPTRTLGVEVTPMVMLPVNSHSDGYYKIHPLQGALNVVQPSMERPRYSGRNKLLRTGMNNEPSAESRIYFAQLAALANAIVNQLRPPVTVTTTITAVTTSFSTSTSFSTGSFFLMGCTPNPFPFSVCSAKRSVDPAE</sequence>
<name>A0A8J2RWE5_9CRUS</name>